<dbReference type="HOGENOM" id="CLU_071330_5_0_1"/>
<reference evidence="2" key="1">
    <citation type="journal article" date="2014" name="Proc. Natl. Acad. Sci. U.S.A.">
        <title>Extensive sampling of basidiomycete genomes demonstrates inadequacy of the white-rot/brown-rot paradigm for wood decay fungi.</title>
        <authorList>
            <person name="Riley R."/>
            <person name="Salamov A.A."/>
            <person name="Brown D.W."/>
            <person name="Nagy L.G."/>
            <person name="Floudas D."/>
            <person name="Held B.W."/>
            <person name="Levasseur A."/>
            <person name="Lombard V."/>
            <person name="Morin E."/>
            <person name="Otillar R."/>
            <person name="Lindquist E.A."/>
            <person name="Sun H."/>
            <person name="LaButti K.M."/>
            <person name="Schmutz J."/>
            <person name="Jabbour D."/>
            <person name="Luo H."/>
            <person name="Baker S.E."/>
            <person name="Pisabarro A.G."/>
            <person name="Walton J.D."/>
            <person name="Blanchette R.A."/>
            <person name="Henrissat B."/>
            <person name="Martin F."/>
            <person name="Cullen D."/>
            <person name="Hibbett D.S."/>
            <person name="Grigoriev I.V."/>
        </authorList>
    </citation>
    <scope>NUCLEOTIDE SEQUENCE [LARGE SCALE GENOMIC DNA]</scope>
    <source>
        <strain evidence="2">MUCL 33604</strain>
    </source>
</reference>
<accession>A0A067Q7L7</accession>
<proteinExistence type="predicted"/>
<dbReference type="SUPFAM" id="SSF51735">
    <property type="entry name" value="NAD(P)-binding Rossmann-fold domains"/>
    <property type="match status" value="1"/>
</dbReference>
<dbReference type="STRING" id="933084.A0A067Q7L7"/>
<dbReference type="PANTHER" id="PTHR14097:SF8">
    <property type="entry name" value="NAD(P)-BINDING DOMAIN-CONTAINING PROTEIN"/>
    <property type="match status" value="1"/>
</dbReference>
<dbReference type="EMBL" id="KL197711">
    <property type="protein sequence ID" value="KDQ62180.1"/>
    <property type="molecule type" value="Genomic_DNA"/>
</dbReference>
<name>A0A067Q7L7_9AGAM</name>
<dbReference type="AlphaFoldDB" id="A0A067Q7L7"/>
<evidence type="ECO:0000313" key="2">
    <source>
        <dbReference type="Proteomes" id="UP000027265"/>
    </source>
</evidence>
<dbReference type="Gene3D" id="3.40.50.720">
    <property type="entry name" value="NAD(P)-binding Rossmann-like Domain"/>
    <property type="match status" value="1"/>
</dbReference>
<organism evidence="1 2">
    <name type="scientific">Jaapia argillacea MUCL 33604</name>
    <dbReference type="NCBI Taxonomy" id="933084"/>
    <lineage>
        <taxon>Eukaryota</taxon>
        <taxon>Fungi</taxon>
        <taxon>Dikarya</taxon>
        <taxon>Basidiomycota</taxon>
        <taxon>Agaricomycotina</taxon>
        <taxon>Agaricomycetes</taxon>
        <taxon>Agaricomycetidae</taxon>
        <taxon>Jaapiales</taxon>
        <taxon>Jaapiaceae</taxon>
        <taxon>Jaapia</taxon>
    </lineage>
</organism>
<dbReference type="PANTHER" id="PTHR14097">
    <property type="entry name" value="OXIDOREDUCTASE HTATIP2"/>
    <property type="match status" value="1"/>
</dbReference>
<sequence length="249" mass="26546">MHVILTGATGLVGGAALHHCLASPKVTHGQLSILSRRQFTLPSGDNFDTKKAKIIVHTDYESYPDDVTKLLKGAESCIWAQGISQTEVKKDQYIRITYDYPLAAAKAFSSLSETGKFNFIYISGEGADPTERTFTLFGKIKGRAEAALLALPSTPGFGALRVFNVRPGFVDPSGTTLHRPRSIGMGILERTVVPLARALMPSQVSPTGVLSKVLVDLATGDGDPLPEGVGIEAGGRTIRSSAVRILGRL</sequence>
<dbReference type="Proteomes" id="UP000027265">
    <property type="component" value="Unassembled WGS sequence"/>
</dbReference>
<dbReference type="InParanoid" id="A0A067Q7L7"/>
<dbReference type="OrthoDB" id="9975943at2759"/>
<dbReference type="InterPro" id="IPR036291">
    <property type="entry name" value="NAD(P)-bd_dom_sf"/>
</dbReference>
<evidence type="ECO:0000313" key="1">
    <source>
        <dbReference type="EMBL" id="KDQ62180.1"/>
    </source>
</evidence>
<keyword evidence="2" id="KW-1185">Reference proteome</keyword>
<evidence type="ECO:0008006" key="3">
    <source>
        <dbReference type="Google" id="ProtNLM"/>
    </source>
</evidence>
<gene>
    <name evidence="1" type="ORF">JAAARDRAFT_30081</name>
</gene>
<protein>
    <recommendedName>
        <fullName evidence="3">NAD(P)-binding domain-containing protein</fullName>
    </recommendedName>
</protein>